<accession>A0A318ZER5</accession>
<keyword evidence="3" id="KW-0732">Signal</keyword>
<protein>
    <submittedName>
        <fullName evidence="5">Flavonol reductase</fullName>
    </submittedName>
</protein>
<dbReference type="PANTHER" id="PTHR10366">
    <property type="entry name" value="NAD DEPENDENT EPIMERASE/DEHYDRATASE"/>
    <property type="match status" value="1"/>
</dbReference>
<dbReference type="PANTHER" id="PTHR10366:SF579">
    <property type="entry name" value="3-BETA HYDROXYSTEROID DEHYDROGENASE_ISOMERASE FAMILY PROTEIN (AFU_ORTHOLOGUE AFUA_3G02250)"/>
    <property type="match status" value="1"/>
</dbReference>
<dbReference type="Gene3D" id="3.40.50.720">
    <property type="entry name" value="NAD(P)-binding Rossmann-like Domain"/>
    <property type="match status" value="1"/>
</dbReference>
<reference evidence="5 6" key="1">
    <citation type="submission" date="2016-12" db="EMBL/GenBank/DDBJ databases">
        <title>The genomes of Aspergillus section Nigri reveals drivers in fungal speciation.</title>
        <authorList>
            <consortium name="DOE Joint Genome Institute"/>
            <person name="Vesth T.C."/>
            <person name="Nybo J."/>
            <person name="Theobald S."/>
            <person name="Brandl J."/>
            <person name="Frisvad J.C."/>
            <person name="Nielsen K.F."/>
            <person name="Lyhne E.K."/>
            <person name="Kogle M.E."/>
            <person name="Kuo A."/>
            <person name="Riley R."/>
            <person name="Clum A."/>
            <person name="Nolan M."/>
            <person name="Lipzen A."/>
            <person name="Salamov A."/>
            <person name="Henrissat B."/>
            <person name="Wiebenga A."/>
            <person name="De Vries R.P."/>
            <person name="Grigoriev I.V."/>
            <person name="Mortensen U.H."/>
            <person name="Andersen M.R."/>
            <person name="Baker S.E."/>
        </authorList>
    </citation>
    <scope>NUCLEOTIDE SEQUENCE [LARGE SCALE GENOMIC DNA]</scope>
    <source>
        <strain evidence="5 6">JOP 1030-1</strain>
    </source>
</reference>
<evidence type="ECO:0000256" key="2">
    <source>
        <dbReference type="ARBA" id="ARBA00023445"/>
    </source>
</evidence>
<evidence type="ECO:0000256" key="1">
    <source>
        <dbReference type="ARBA" id="ARBA00023002"/>
    </source>
</evidence>
<dbReference type="Proteomes" id="UP000248349">
    <property type="component" value="Unassembled WGS sequence"/>
</dbReference>
<dbReference type="AlphaFoldDB" id="A0A318ZER5"/>
<proteinExistence type="inferred from homology"/>
<evidence type="ECO:0000259" key="4">
    <source>
        <dbReference type="Pfam" id="PF01370"/>
    </source>
</evidence>
<feature type="signal peptide" evidence="3">
    <location>
        <begin position="1"/>
        <end position="23"/>
    </location>
</feature>
<dbReference type="InterPro" id="IPR001509">
    <property type="entry name" value="Epimerase_deHydtase"/>
</dbReference>
<dbReference type="STRING" id="1450539.A0A318ZER5"/>
<evidence type="ECO:0000313" key="5">
    <source>
        <dbReference type="EMBL" id="PYH46051.1"/>
    </source>
</evidence>
<sequence length="347" mass="37833">MLILLTGANGFIAAHCIFALVHAGHTVRGTVRTPQKATATRAALQAAGLPQHQLDHNLEIVIVPDLTNPTHFTPAIMAGCEAVLHLASAFTYEAQPGQFEEKLLRPAVQGTTVLCEAAHQTKTVRRVVIVSSFAAVYDAAKGPQPGKVYTDADWSPLGFEEGRDTRDVAVAYRASKVLAEKAAWEFVAIHSADFQLVTLCPGMVFGRMIHPIESLDELNASNRIVWGVVKGGTEIPPTKAPVWVDVEDLADACLRALTLDSPCLATHQRFLVTQGAYDTQEIADIVRELVPQSRSRIAIGTPGKRIRDSHYGCDARKIQQVLGVRFRGLRESIIPLVEQLYAMEKDC</sequence>
<organism evidence="5 6">
    <name type="scientific">Aspergillus saccharolyticus JOP 1030-1</name>
    <dbReference type="NCBI Taxonomy" id="1450539"/>
    <lineage>
        <taxon>Eukaryota</taxon>
        <taxon>Fungi</taxon>
        <taxon>Dikarya</taxon>
        <taxon>Ascomycota</taxon>
        <taxon>Pezizomycotina</taxon>
        <taxon>Eurotiomycetes</taxon>
        <taxon>Eurotiomycetidae</taxon>
        <taxon>Eurotiales</taxon>
        <taxon>Aspergillaceae</taxon>
        <taxon>Aspergillus</taxon>
        <taxon>Aspergillus subgen. Circumdati</taxon>
    </lineage>
</organism>
<gene>
    <name evidence="5" type="ORF">BP01DRAFT_398032</name>
</gene>
<evidence type="ECO:0000256" key="3">
    <source>
        <dbReference type="SAM" id="SignalP"/>
    </source>
</evidence>
<keyword evidence="6" id="KW-1185">Reference proteome</keyword>
<dbReference type="InterPro" id="IPR050425">
    <property type="entry name" value="NAD(P)_dehydrat-like"/>
</dbReference>
<dbReference type="InterPro" id="IPR036291">
    <property type="entry name" value="NAD(P)-bd_dom_sf"/>
</dbReference>
<dbReference type="OrthoDB" id="6730379at2759"/>
<dbReference type="RefSeq" id="XP_025432033.1">
    <property type="nucleotide sequence ID" value="XM_025578530.1"/>
</dbReference>
<dbReference type="CDD" id="cd05227">
    <property type="entry name" value="AR_SDR_e"/>
    <property type="match status" value="1"/>
</dbReference>
<dbReference type="GeneID" id="37079759"/>
<dbReference type="GO" id="GO:0016616">
    <property type="term" value="F:oxidoreductase activity, acting on the CH-OH group of donors, NAD or NADP as acceptor"/>
    <property type="evidence" value="ECO:0007669"/>
    <property type="project" value="TreeGrafter"/>
</dbReference>
<comment type="similarity">
    <text evidence="2">Belongs to the NAD(P)-dependent epimerase/dehydratase family. Dihydroflavonol-4-reductase subfamily.</text>
</comment>
<name>A0A318ZER5_9EURO</name>
<dbReference type="EMBL" id="KZ821229">
    <property type="protein sequence ID" value="PYH46051.1"/>
    <property type="molecule type" value="Genomic_DNA"/>
</dbReference>
<dbReference type="Pfam" id="PF01370">
    <property type="entry name" value="Epimerase"/>
    <property type="match status" value="1"/>
</dbReference>
<feature type="domain" description="NAD-dependent epimerase/dehydratase" evidence="4">
    <location>
        <begin position="3"/>
        <end position="258"/>
    </location>
</feature>
<feature type="chain" id="PRO_5016309148" evidence="3">
    <location>
        <begin position="24"/>
        <end position="347"/>
    </location>
</feature>
<dbReference type="SUPFAM" id="SSF51735">
    <property type="entry name" value="NAD(P)-binding Rossmann-fold domains"/>
    <property type="match status" value="1"/>
</dbReference>
<keyword evidence="1" id="KW-0560">Oxidoreductase</keyword>
<evidence type="ECO:0000313" key="6">
    <source>
        <dbReference type="Proteomes" id="UP000248349"/>
    </source>
</evidence>